<name>A0AAF0U2F8_SOLVR</name>
<sequence length="32" mass="3505">MDLERNLLTSLARMATGSSTNVKRSSNSTISY</sequence>
<protein>
    <submittedName>
        <fullName evidence="1">Uncharacterized protein</fullName>
    </submittedName>
</protein>
<dbReference type="Proteomes" id="UP001234989">
    <property type="component" value="Chromosome 7"/>
</dbReference>
<proteinExistence type="predicted"/>
<reference evidence="1" key="1">
    <citation type="submission" date="2023-08" db="EMBL/GenBank/DDBJ databases">
        <title>A de novo genome assembly of Solanum verrucosum Schlechtendal, a Mexican diploid species geographically isolated from the other diploid A-genome species in potato relatives.</title>
        <authorList>
            <person name="Hosaka K."/>
        </authorList>
    </citation>
    <scope>NUCLEOTIDE SEQUENCE</scope>
    <source>
        <tissue evidence="1">Young leaves</tissue>
    </source>
</reference>
<evidence type="ECO:0000313" key="2">
    <source>
        <dbReference type="Proteomes" id="UP001234989"/>
    </source>
</evidence>
<dbReference type="AlphaFoldDB" id="A0AAF0U2F8"/>
<keyword evidence="2" id="KW-1185">Reference proteome</keyword>
<gene>
    <name evidence="1" type="ORF">MTR67_031409</name>
</gene>
<dbReference type="EMBL" id="CP133618">
    <property type="protein sequence ID" value="WMV38024.1"/>
    <property type="molecule type" value="Genomic_DNA"/>
</dbReference>
<accession>A0AAF0U2F8</accession>
<organism evidence="1 2">
    <name type="scientific">Solanum verrucosum</name>
    <dbReference type="NCBI Taxonomy" id="315347"/>
    <lineage>
        <taxon>Eukaryota</taxon>
        <taxon>Viridiplantae</taxon>
        <taxon>Streptophyta</taxon>
        <taxon>Embryophyta</taxon>
        <taxon>Tracheophyta</taxon>
        <taxon>Spermatophyta</taxon>
        <taxon>Magnoliopsida</taxon>
        <taxon>eudicotyledons</taxon>
        <taxon>Gunneridae</taxon>
        <taxon>Pentapetalae</taxon>
        <taxon>asterids</taxon>
        <taxon>lamiids</taxon>
        <taxon>Solanales</taxon>
        <taxon>Solanaceae</taxon>
        <taxon>Solanoideae</taxon>
        <taxon>Solaneae</taxon>
        <taxon>Solanum</taxon>
    </lineage>
</organism>
<evidence type="ECO:0000313" key="1">
    <source>
        <dbReference type="EMBL" id="WMV38024.1"/>
    </source>
</evidence>